<dbReference type="PANTHER" id="PTHR11712:SF336">
    <property type="entry name" value="3-OXOACYL-[ACYL-CARRIER-PROTEIN] SYNTHASE, MITOCHONDRIAL"/>
    <property type="match status" value="1"/>
</dbReference>
<dbReference type="InterPro" id="IPR016039">
    <property type="entry name" value="Thiolase-like"/>
</dbReference>
<evidence type="ECO:0000256" key="1">
    <source>
        <dbReference type="ARBA" id="ARBA00022679"/>
    </source>
</evidence>
<dbReference type="InterPro" id="IPR000794">
    <property type="entry name" value="Beta-ketoacyl_synthase"/>
</dbReference>
<sequence length="384" mass="39352">MKAALTGRAWRTPLGSSIDEVVEHLLAGERAAQPNARFDARSYACTLAATIAAPPAPSRHARFLRRMGLYAVEVAAEAMADAGVTGSDRVGLFFGYGGLRAHWDDLMPAFEHQRSDGEGAWNRGLALLHPFWILQHLSNNAHAIAAQELGARGEGATYGGANAGAQALAGAIRALAAGAVDVALVVGYDSLVEPETLVELAARGSSTPHGMAGLAAPYDMAAQGFVPGEAAAALVLQRVGEGRALIQALDGADGEKGEPRPALLARLARALARPGDAVDGCGLALPGFDARERRAVADITGADAPLCCIMSAMGQIGAATSVVQAIALAELLQRQCMPPLAGVRDAAPGPLRPVLRAGTSIRRSAIGLSASAPGLAGIVRVELP</sequence>
<gene>
    <name evidence="3" type="ORF">IV454_20140</name>
</gene>
<dbReference type="RefSeq" id="WP_206087525.1">
    <property type="nucleotide sequence ID" value="NZ_CP065053.1"/>
</dbReference>
<organism evidence="3 4">
    <name type="scientific">Massilia antarctica</name>
    <dbReference type="NCBI Taxonomy" id="2765360"/>
    <lineage>
        <taxon>Bacteria</taxon>
        <taxon>Pseudomonadati</taxon>
        <taxon>Pseudomonadota</taxon>
        <taxon>Betaproteobacteria</taxon>
        <taxon>Burkholderiales</taxon>
        <taxon>Oxalobacteraceae</taxon>
        <taxon>Telluria group</taxon>
        <taxon>Massilia</taxon>
    </lineage>
</organism>
<keyword evidence="4" id="KW-1185">Reference proteome</keyword>
<evidence type="ECO:0000313" key="4">
    <source>
        <dbReference type="Proteomes" id="UP000662888"/>
    </source>
</evidence>
<accession>A0AA49A6U7</accession>
<evidence type="ECO:0000259" key="2">
    <source>
        <dbReference type="Pfam" id="PF00109"/>
    </source>
</evidence>
<reference evidence="3 4" key="1">
    <citation type="submission" date="2020-11" db="EMBL/GenBank/DDBJ databases">
        <authorList>
            <person name="Sun Q."/>
        </authorList>
    </citation>
    <scope>NUCLEOTIDE SEQUENCE [LARGE SCALE GENOMIC DNA]</scope>
    <source>
        <strain evidence="3 4">P8398</strain>
    </source>
</reference>
<protein>
    <recommendedName>
        <fullName evidence="2">Beta-ketoacyl synthase-like N-terminal domain-containing protein</fullName>
    </recommendedName>
</protein>
<evidence type="ECO:0000313" key="3">
    <source>
        <dbReference type="EMBL" id="QPI47870.1"/>
    </source>
</evidence>
<dbReference type="InterPro" id="IPR014030">
    <property type="entry name" value="Ketoacyl_synth_N"/>
</dbReference>
<dbReference type="Proteomes" id="UP000662888">
    <property type="component" value="Chromosome"/>
</dbReference>
<feature type="domain" description="Beta-ketoacyl synthase-like N-terminal" evidence="2">
    <location>
        <begin position="4"/>
        <end position="238"/>
    </location>
</feature>
<dbReference type="SUPFAM" id="SSF53901">
    <property type="entry name" value="Thiolase-like"/>
    <property type="match status" value="2"/>
</dbReference>
<dbReference type="PANTHER" id="PTHR11712">
    <property type="entry name" value="POLYKETIDE SYNTHASE-RELATED"/>
    <property type="match status" value="1"/>
</dbReference>
<name>A0AA49A6U7_9BURK</name>
<proteinExistence type="predicted"/>
<dbReference type="EMBL" id="CP065053">
    <property type="protein sequence ID" value="QPI47870.1"/>
    <property type="molecule type" value="Genomic_DNA"/>
</dbReference>
<keyword evidence="1" id="KW-0808">Transferase</keyword>
<dbReference type="Gene3D" id="3.40.47.10">
    <property type="match status" value="1"/>
</dbReference>
<dbReference type="Pfam" id="PF00109">
    <property type="entry name" value="ketoacyl-synt"/>
    <property type="match status" value="1"/>
</dbReference>